<organism evidence="5 6">
    <name type="scientific">Micromonospora citrea</name>
    <dbReference type="NCBI Taxonomy" id="47855"/>
    <lineage>
        <taxon>Bacteria</taxon>
        <taxon>Bacillati</taxon>
        <taxon>Actinomycetota</taxon>
        <taxon>Actinomycetes</taxon>
        <taxon>Micromonosporales</taxon>
        <taxon>Micromonosporaceae</taxon>
        <taxon>Micromonospora</taxon>
    </lineage>
</organism>
<keyword evidence="6" id="KW-1185">Reference proteome</keyword>
<keyword evidence="1" id="KW-0732">Signal</keyword>
<dbReference type="PANTHER" id="PTHR46943">
    <property type="entry name" value="PENTRAXIN-RELATED PROTEIN PTX3"/>
    <property type="match status" value="1"/>
</dbReference>
<feature type="domain" description="LamG-like jellyroll fold" evidence="4">
    <location>
        <begin position="800"/>
        <end position="949"/>
    </location>
</feature>
<sequence>MTRVPEKLHKTPSKRTTGAGAALAAFVVGTLAASVVTVPSVARAEPARPVVGSDVSVAPDAGSAAVVAVRSGRRVEVASARTELSQVFANPSGGFTVESAVVPQRVKRSDGSWVDVDLSLRRVSGGWRPVASVADVWFSDGGAGAAVTLVRRGKSLSLSWPGGLPRPSVSGDAATYAEVLPGTDLVLRATRTGFTHVFVVRDARAAADPRLRELRFDLGGDARVVRGADGRLTATAGGEVLASAEPAVMWDSNDTAPAAPARSAAADRADARTGGGLPSRSSSAAPGDAAKTAPVGVEVAGGDLVLRPDAKLLAPDAAYPVYIDPAWSTGKSRWAYATNNNSNNTDTTVARVGRDPDSGKLYRSFFDFPLTAMRGKHIESAYVQMKLDHSWSCGNTPTYMYHSGGIASTPRTGWSPKLNSLKSSASSHANEGSGCSDSPQPDMTVNFTGSAVTSVIQTHATSNATNITFAFCACSATDGSGESTTDRWKKFFPNNAKLVVDYDNIPGKPSSLQAAGVACPANTTLVVGTLKPTFSAIFPDADSTQALATAYEWVQVPASGVIDASTPRRTPPAGASVPAGGRSTTAAVTVSEAVTYAFRARATDPAPYSRTSVWSDWCKFVADTKVPPVTATLTSAPPVPGTVATFAVRSTDTTVTKFRYGWVNPPTTEIAATTGTWIDPSTGFRVTGKQASVSLMVPKYGQNTISVSAVDGAGNVGYGSHEFTAARPTPAVARWGLENYPGVDPGPMADSQPMLAGDNSFTGGSVSWTGDLRLIRGETASFNGTSSALTTTTRVVDTTKSFSVAGWVRLNSLPTTTDMVVAAQEGVSAAGFHLGTRLEGSPATPRWSFLMKDTDLQSSASRVASSSAPLTTADVGRWTHVAGVYDQTAGKVRLYVNGTLAAEAARTATPWSASGRFVLGRGWSSGAASNWFKGNLADVQVYDRTLVDHDFVGQSADDPESGGFDEPGMLSAVKVGDWTFSGAQPCYEEFLDPTLCSAPEAGQFGRRLALTQGSNVGAGHRDDGLLLDAVHFTEDTADPYYGLTTREYGLSQDNLGEPQNPVWQNGRVLRTDQSFSVAVWVRPSALGGVQTVVSQRGAKQSAFYLGLRDRVENGVTAYRWSFTVFGADSDVDGNSREALMTSQAINVEDDLSRWTHLVGVHDVARRQIRLYVNGVLEATVPFSGTFTGAFDATGPLAVGGAQWTAAGGTPGMVNRLRGDVDDLGLYQGALTDTAVKILFNSESAETVEPVD</sequence>
<dbReference type="EMBL" id="FMHZ01000002">
    <property type="protein sequence ID" value="SCL49800.1"/>
    <property type="molecule type" value="Genomic_DNA"/>
</dbReference>
<feature type="region of interest" description="Disordered" evidence="3">
    <location>
        <begin position="417"/>
        <end position="441"/>
    </location>
</feature>
<dbReference type="GO" id="GO:0006955">
    <property type="term" value="P:immune response"/>
    <property type="evidence" value="ECO:0007669"/>
    <property type="project" value="InterPro"/>
</dbReference>
<dbReference type="Proteomes" id="UP000199001">
    <property type="component" value="Unassembled WGS sequence"/>
</dbReference>
<dbReference type="Pfam" id="PF13385">
    <property type="entry name" value="Laminin_G_3"/>
    <property type="match status" value="2"/>
</dbReference>
<dbReference type="SMART" id="SM00560">
    <property type="entry name" value="LamGL"/>
    <property type="match status" value="2"/>
</dbReference>
<keyword evidence="5" id="KW-0430">Lectin</keyword>
<dbReference type="PANTHER" id="PTHR46943:SF1">
    <property type="entry name" value="PENTRAXIN-RELATED PROTEIN PTX3"/>
    <property type="match status" value="1"/>
</dbReference>
<name>A0A1C6U6V3_9ACTN</name>
<dbReference type="AlphaFoldDB" id="A0A1C6U6V3"/>
<evidence type="ECO:0000256" key="3">
    <source>
        <dbReference type="SAM" id="MobiDB-lite"/>
    </source>
</evidence>
<protein>
    <submittedName>
        <fullName evidence="5">Concanavalin A-like lectin/glucanases superfamily protein</fullName>
    </submittedName>
</protein>
<evidence type="ECO:0000313" key="5">
    <source>
        <dbReference type="EMBL" id="SCL49800.1"/>
    </source>
</evidence>
<accession>A0A1C6U6V3</accession>
<dbReference type="Gene3D" id="2.60.120.200">
    <property type="match status" value="2"/>
</dbReference>
<dbReference type="GO" id="GO:0030246">
    <property type="term" value="F:carbohydrate binding"/>
    <property type="evidence" value="ECO:0007669"/>
    <property type="project" value="UniProtKB-KW"/>
</dbReference>
<feature type="domain" description="LamG-like jellyroll fold" evidence="4">
    <location>
        <begin position="1073"/>
        <end position="1233"/>
    </location>
</feature>
<dbReference type="SUPFAM" id="SSF49899">
    <property type="entry name" value="Concanavalin A-like lectins/glucanases"/>
    <property type="match status" value="2"/>
</dbReference>
<dbReference type="InterPro" id="IPR042837">
    <property type="entry name" value="PTX3"/>
</dbReference>
<proteinExistence type="predicted"/>
<dbReference type="STRING" id="47855.GA0070606_1529"/>
<evidence type="ECO:0000256" key="2">
    <source>
        <dbReference type="ARBA" id="ARBA00023157"/>
    </source>
</evidence>
<evidence type="ECO:0000259" key="4">
    <source>
        <dbReference type="SMART" id="SM00560"/>
    </source>
</evidence>
<evidence type="ECO:0000256" key="1">
    <source>
        <dbReference type="ARBA" id="ARBA00022729"/>
    </source>
</evidence>
<dbReference type="InterPro" id="IPR013320">
    <property type="entry name" value="ConA-like_dom_sf"/>
</dbReference>
<dbReference type="InterPro" id="IPR006558">
    <property type="entry name" value="LamG-like"/>
</dbReference>
<gene>
    <name evidence="5" type="ORF">GA0070606_1529</name>
</gene>
<keyword evidence="2" id="KW-1015">Disulfide bond</keyword>
<reference evidence="6" key="1">
    <citation type="submission" date="2016-06" db="EMBL/GenBank/DDBJ databases">
        <authorList>
            <person name="Varghese N."/>
            <person name="Submissions Spin"/>
        </authorList>
    </citation>
    <scope>NUCLEOTIDE SEQUENCE [LARGE SCALE GENOMIC DNA]</scope>
    <source>
        <strain evidence="6">DSM 43903</strain>
    </source>
</reference>
<feature type="region of interest" description="Disordered" evidence="3">
    <location>
        <begin position="251"/>
        <end position="291"/>
    </location>
</feature>
<evidence type="ECO:0000313" key="6">
    <source>
        <dbReference type="Proteomes" id="UP000199001"/>
    </source>
</evidence>